<dbReference type="RefSeq" id="WP_066668127.1">
    <property type="nucleotide sequence ID" value="NZ_LYVF01000158.1"/>
</dbReference>
<proteinExistence type="inferred from homology"/>
<dbReference type="EMBL" id="LYVF01000158">
    <property type="protein sequence ID" value="OAT81709.1"/>
    <property type="molecule type" value="Genomic_DNA"/>
</dbReference>
<dbReference type="Pfam" id="PF00484">
    <property type="entry name" value="Pro_CA"/>
    <property type="match status" value="1"/>
</dbReference>
<feature type="binding site" evidence="6">
    <location>
        <position position="35"/>
    </location>
    <ligand>
        <name>Zn(2+)</name>
        <dbReference type="ChEBI" id="CHEBI:29105"/>
    </ligand>
</feature>
<evidence type="ECO:0000256" key="5">
    <source>
        <dbReference type="ARBA" id="ARBA00048348"/>
    </source>
</evidence>
<gene>
    <name evidence="7" type="ORF">A6M21_09860</name>
</gene>
<dbReference type="EC" id="4.2.1.1" evidence="2"/>
<feature type="binding site" evidence="6">
    <location>
        <position position="88"/>
    </location>
    <ligand>
        <name>Zn(2+)</name>
        <dbReference type="ChEBI" id="CHEBI:29105"/>
    </ligand>
</feature>
<dbReference type="InterPro" id="IPR001765">
    <property type="entry name" value="Carbonic_anhydrase"/>
</dbReference>
<protein>
    <recommendedName>
        <fullName evidence="2">carbonic anhydrase</fullName>
        <ecNumber evidence="2">4.2.1.1</ecNumber>
    </recommendedName>
</protein>
<dbReference type="CDD" id="cd03379">
    <property type="entry name" value="beta_CA_cladeD"/>
    <property type="match status" value="1"/>
</dbReference>
<dbReference type="STRING" id="1838280.A6M21_09860"/>
<comment type="similarity">
    <text evidence="1">Belongs to the beta-class carbonic anhydrase family.</text>
</comment>
<evidence type="ECO:0000256" key="4">
    <source>
        <dbReference type="ARBA" id="ARBA00022833"/>
    </source>
</evidence>
<dbReference type="InterPro" id="IPR036874">
    <property type="entry name" value="Carbonic_anhydrase_sf"/>
</dbReference>
<evidence type="ECO:0000256" key="1">
    <source>
        <dbReference type="ARBA" id="ARBA00006217"/>
    </source>
</evidence>
<keyword evidence="4 6" id="KW-0862">Zinc</keyword>
<dbReference type="OrthoDB" id="9792260at2"/>
<feature type="binding site" evidence="6">
    <location>
        <position position="33"/>
    </location>
    <ligand>
        <name>Zn(2+)</name>
        <dbReference type="ChEBI" id="CHEBI:29105"/>
    </ligand>
</feature>
<dbReference type="AlphaFoldDB" id="A0A1B7LEJ6"/>
<evidence type="ECO:0000256" key="3">
    <source>
        <dbReference type="ARBA" id="ARBA00022723"/>
    </source>
</evidence>
<accession>A0A1B7LEJ6</accession>
<dbReference type="PANTHER" id="PTHR43175">
    <property type="entry name" value="CARBONIC ANHYDRASE"/>
    <property type="match status" value="1"/>
</dbReference>
<dbReference type="PANTHER" id="PTHR43175:SF3">
    <property type="entry name" value="CARBON DISULFIDE HYDROLASE"/>
    <property type="match status" value="1"/>
</dbReference>
<keyword evidence="8" id="KW-1185">Reference proteome</keyword>
<name>A0A1B7LEJ6_9FIRM</name>
<evidence type="ECO:0000256" key="2">
    <source>
        <dbReference type="ARBA" id="ARBA00012925"/>
    </source>
</evidence>
<feature type="binding site" evidence="6">
    <location>
        <position position="91"/>
    </location>
    <ligand>
        <name>Zn(2+)</name>
        <dbReference type="ChEBI" id="CHEBI:29105"/>
    </ligand>
</feature>
<dbReference type="Gene3D" id="3.40.1050.10">
    <property type="entry name" value="Carbonic anhydrase"/>
    <property type="match status" value="1"/>
</dbReference>
<evidence type="ECO:0000313" key="7">
    <source>
        <dbReference type="EMBL" id="OAT81709.1"/>
    </source>
</evidence>
<dbReference type="GO" id="GO:0008270">
    <property type="term" value="F:zinc ion binding"/>
    <property type="evidence" value="ECO:0007669"/>
    <property type="project" value="InterPro"/>
</dbReference>
<comment type="catalytic activity">
    <reaction evidence="5">
        <text>hydrogencarbonate + H(+) = CO2 + H2O</text>
        <dbReference type="Rhea" id="RHEA:10748"/>
        <dbReference type="ChEBI" id="CHEBI:15377"/>
        <dbReference type="ChEBI" id="CHEBI:15378"/>
        <dbReference type="ChEBI" id="CHEBI:16526"/>
        <dbReference type="ChEBI" id="CHEBI:17544"/>
        <dbReference type="EC" id="4.2.1.1"/>
    </reaction>
</comment>
<evidence type="ECO:0000256" key="6">
    <source>
        <dbReference type="PIRSR" id="PIRSR601765-1"/>
    </source>
</evidence>
<dbReference type="SUPFAM" id="SSF53056">
    <property type="entry name" value="beta-carbonic anhydrase, cab"/>
    <property type="match status" value="1"/>
</dbReference>
<organism evidence="7 8">
    <name type="scientific">Desulfotomaculum copahuensis</name>
    <dbReference type="NCBI Taxonomy" id="1838280"/>
    <lineage>
        <taxon>Bacteria</taxon>
        <taxon>Bacillati</taxon>
        <taxon>Bacillota</taxon>
        <taxon>Clostridia</taxon>
        <taxon>Eubacteriales</taxon>
        <taxon>Desulfotomaculaceae</taxon>
        <taxon>Desulfotomaculum</taxon>
    </lineage>
</organism>
<dbReference type="GO" id="GO:0004089">
    <property type="term" value="F:carbonate dehydratase activity"/>
    <property type="evidence" value="ECO:0007669"/>
    <property type="project" value="UniProtKB-EC"/>
</dbReference>
<reference evidence="7 8" key="1">
    <citation type="submission" date="2016-04" db="EMBL/GenBank/DDBJ databases">
        <authorList>
            <person name="Evans L.H."/>
            <person name="Alamgir A."/>
            <person name="Owens N."/>
            <person name="Weber N.D."/>
            <person name="Virtaneva K."/>
            <person name="Barbian K."/>
            <person name="Babar A."/>
            <person name="Rosenke K."/>
        </authorList>
    </citation>
    <scope>NUCLEOTIDE SEQUENCE [LARGE SCALE GENOMIC DNA]</scope>
    <source>
        <strain evidence="7 8">LMa1</strain>
    </source>
</reference>
<evidence type="ECO:0000313" key="8">
    <source>
        <dbReference type="Proteomes" id="UP000078532"/>
    </source>
</evidence>
<dbReference type="SMART" id="SM00947">
    <property type="entry name" value="Pro_CA"/>
    <property type="match status" value="1"/>
</dbReference>
<comment type="caution">
    <text evidence="7">The sequence shown here is derived from an EMBL/GenBank/DDBJ whole genome shotgun (WGS) entry which is preliminary data.</text>
</comment>
<keyword evidence="3 6" id="KW-0479">Metal-binding</keyword>
<dbReference type="Proteomes" id="UP000078532">
    <property type="component" value="Unassembled WGS sequence"/>
</dbReference>
<sequence>MIEELLSANKNFMAKKTPVVSKYPRLRLAILTCMDARLVELVEPALGLARGDAKVIKNAGNILDQGALRSLVVAVYLLGVGEIIVIGHRDCGMVGVDVQALRQKMLARGVPEGAIAELNLVEWIGTFADETENVRRVVMQIRNSPLIPRDVKIHGLMMDPDTGCVEVVNQNQ</sequence>
<comment type="cofactor">
    <cofactor evidence="6">
        <name>Zn(2+)</name>
        <dbReference type="ChEBI" id="CHEBI:29105"/>
    </cofactor>
    <text evidence="6">Binds 1 zinc ion per subunit.</text>
</comment>